<feature type="transmembrane region" description="Helical" evidence="1">
    <location>
        <begin position="57"/>
        <end position="75"/>
    </location>
</feature>
<dbReference type="Proteomes" id="UP000676428">
    <property type="component" value="Chromosome"/>
</dbReference>
<feature type="transmembrane region" description="Helical" evidence="1">
    <location>
        <begin position="215"/>
        <end position="233"/>
    </location>
</feature>
<reference evidence="2 3" key="1">
    <citation type="journal article" date="2012" name="Int. J. Syst. Evol. Microbiol.">
        <title>Shewanella dokdonensis sp. nov., isolated from seawater.</title>
        <authorList>
            <person name="Sung H.R."/>
            <person name="Yoon J.H."/>
            <person name="Ghim S.Y."/>
        </authorList>
    </citation>
    <scope>NUCLEOTIDE SEQUENCE [LARGE SCALE GENOMIC DNA]</scope>
    <source>
        <strain evidence="2 3">DSM 23626</strain>
    </source>
</reference>
<accession>A0ABX8DIM0</accession>
<evidence type="ECO:0000256" key="1">
    <source>
        <dbReference type="SAM" id="Phobius"/>
    </source>
</evidence>
<keyword evidence="1" id="KW-1133">Transmembrane helix</keyword>
<dbReference type="InterPro" id="IPR007563">
    <property type="entry name" value="DUF554"/>
</dbReference>
<feature type="transmembrane region" description="Helical" evidence="1">
    <location>
        <begin position="190"/>
        <end position="209"/>
    </location>
</feature>
<feature type="transmembrane region" description="Helical" evidence="1">
    <location>
        <begin position="6"/>
        <end position="26"/>
    </location>
</feature>
<name>A0ABX8DIM0_9GAMM</name>
<protein>
    <submittedName>
        <fullName evidence="2">DUF554 domain-containing protein</fullName>
    </submittedName>
</protein>
<organism evidence="2 3">
    <name type="scientific">Shewanella dokdonensis</name>
    <dbReference type="NCBI Taxonomy" id="712036"/>
    <lineage>
        <taxon>Bacteria</taxon>
        <taxon>Pseudomonadati</taxon>
        <taxon>Pseudomonadota</taxon>
        <taxon>Gammaproteobacteria</taxon>
        <taxon>Alteromonadales</taxon>
        <taxon>Shewanellaceae</taxon>
        <taxon>Shewanella</taxon>
    </lineage>
</organism>
<keyword evidence="3" id="KW-1185">Reference proteome</keyword>
<dbReference type="PANTHER" id="PTHR36111:SF2">
    <property type="entry name" value="INNER MEMBRANE PROTEIN"/>
    <property type="match status" value="1"/>
</dbReference>
<dbReference type="RefSeq" id="WP_213682389.1">
    <property type="nucleotide sequence ID" value="NZ_CP074572.1"/>
</dbReference>
<feature type="transmembrane region" description="Helical" evidence="1">
    <location>
        <begin position="147"/>
        <end position="178"/>
    </location>
</feature>
<evidence type="ECO:0000313" key="2">
    <source>
        <dbReference type="EMBL" id="QVK23772.1"/>
    </source>
</evidence>
<keyword evidence="1" id="KW-0812">Transmembrane</keyword>
<feature type="transmembrane region" description="Helical" evidence="1">
    <location>
        <begin position="109"/>
        <end position="127"/>
    </location>
</feature>
<sequence length="239" mass="25485">MMLGPIINSCAIIVGGLLGAGLAKFIPKRLQQGLPATFALASVAIGVTMIIKEHNLPVVVLSLIFGTALGELLYFEAGVSKGAAFIQQKMNRFLPMPRGLGKSEFSQQFTALIVLFGASGLGVIGAMTEGLNGDYKLLLVKSMMDLVTAMIFAIGLGPGIIMIAVVQFTVQASLFLLAKPILPYMDAVTYANFSAVGGIIMLAIGLRIAKIMNFAVVNFLPALFLVLPLSHLWRHFFPD</sequence>
<evidence type="ECO:0000313" key="3">
    <source>
        <dbReference type="Proteomes" id="UP000676428"/>
    </source>
</evidence>
<proteinExistence type="predicted"/>
<dbReference type="EMBL" id="CP074572">
    <property type="protein sequence ID" value="QVK23772.1"/>
    <property type="molecule type" value="Genomic_DNA"/>
</dbReference>
<feature type="transmembrane region" description="Helical" evidence="1">
    <location>
        <begin position="33"/>
        <end position="51"/>
    </location>
</feature>
<keyword evidence="1" id="KW-0472">Membrane</keyword>
<dbReference type="Pfam" id="PF04474">
    <property type="entry name" value="DUF554"/>
    <property type="match status" value="1"/>
</dbReference>
<dbReference type="PANTHER" id="PTHR36111">
    <property type="entry name" value="INNER MEMBRANE PROTEIN-RELATED"/>
    <property type="match status" value="1"/>
</dbReference>
<gene>
    <name evidence="2" type="ORF">KHX94_03525</name>
</gene>